<dbReference type="PANTHER" id="PTHR45726:SF3">
    <property type="entry name" value="LEUKOTRIENE A-4 HYDROLASE"/>
    <property type="match status" value="1"/>
</dbReference>
<dbReference type="Proteomes" id="UP001493487">
    <property type="component" value="Unassembled WGS sequence"/>
</dbReference>
<dbReference type="Gene3D" id="1.10.390.10">
    <property type="entry name" value="Neutral Protease Domain 2"/>
    <property type="match status" value="1"/>
</dbReference>
<name>A0ABV1KRW5_9BACL</name>
<dbReference type="Pfam" id="PF01433">
    <property type="entry name" value="Peptidase_M1"/>
    <property type="match status" value="1"/>
</dbReference>
<feature type="domain" description="Peptidase M1 membrane alanine aminopeptidase" evidence="1">
    <location>
        <begin position="364"/>
        <end position="549"/>
    </location>
</feature>
<dbReference type="InterPro" id="IPR027268">
    <property type="entry name" value="Peptidase_M4/M1_CTD_sf"/>
</dbReference>
<keyword evidence="2" id="KW-0378">Hydrolase</keyword>
<dbReference type="SUPFAM" id="SSF55486">
    <property type="entry name" value="Metalloproteases ('zincins'), catalytic domain"/>
    <property type="match status" value="1"/>
</dbReference>
<keyword evidence="2" id="KW-0645">Protease</keyword>
<dbReference type="PANTHER" id="PTHR45726">
    <property type="entry name" value="LEUKOTRIENE A-4 HYDROLASE"/>
    <property type="match status" value="1"/>
</dbReference>
<evidence type="ECO:0000259" key="1">
    <source>
        <dbReference type="Pfam" id="PF01433"/>
    </source>
</evidence>
<evidence type="ECO:0000313" key="2">
    <source>
        <dbReference type="EMBL" id="MEQ4482778.1"/>
    </source>
</evidence>
<keyword evidence="3" id="KW-1185">Reference proteome</keyword>
<accession>A0ABV1KRW5</accession>
<dbReference type="InterPro" id="IPR034015">
    <property type="entry name" value="M1_LTA4H"/>
</dbReference>
<keyword evidence="2" id="KW-0031">Aminopeptidase</keyword>
<reference evidence="2 3" key="1">
    <citation type="journal article" date="2023" name="Genome Announc.">
        <title>Pan-Genome Analyses of the Genus Cohnella and Proposal of the Novel Species Cohnella silvisoli sp. nov., Isolated from Forest Soil.</title>
        <authorList>
            <person name="Wang C."/>
            <person name="Mao L."/>
            <person name="Bao G."/>
            <person name="Zhu H."/>
        </authorList>
    </citation>
    <scope>NUCLEOTIDE SEQUENCE [LARGE SCALE GENOMIC DNA]</scope>
    <source>
        <strain evidence="2 3">NL03-T5-1</strain>
    </source>
</reference>
<evidence type="ECO:0000313" key="3">
    <source>
        <dbReference type="Proteomes" id="UP001493487"/>
    </source>
</evidence>
<dbReference type="RefSeq" id="WP_232185492.1">
    <property type="nucleotide sequence ID" value="NZ_JAIOAP010000005.1"/>
</dbReference>
<dbReference type="InterPro" id="IPR014782">
    <property type="entry name" value="Peptidase_M1_dom"/>
</dbReference>
<dbReference type="EC" id="3.4.11.-" evidence="2"/>
<protein>
    <submittedName>
        <fullName evidence="2">M1 family metallopeptidase</fullName>
        <ecNumber evidence="2">3.4.11.-</ecNumber>
    </submittedName>
</protein>
<proteinExistence type="predicted"/>
<dbReference type="EMBL" id="JASKHM010000005">
    <property type="protein sequence ID" value="MEQ4482778.1"/>
    <property type="molecule type" value="Genomic_DNA"/>
</dbReference>
<organism evidence="2 3">
    <name type="scientific">Cohnella silvisoli</name>
    <dbReference type="NCBI Taxonomy" id="2873699"/>
    <lineage>
        <taxon>Bacteria</taxon>
        <taxon>Bacillati</taxon>
        <taxon>Bacillota</taxon>
        <taxon>Bacilli</taxon>
        <taxon>Bacillales</taxon>
        <taxon>Paenibacillaceae</taxon>
        <taxon>Cohnella</taxon>
    </lineage>
</organism>
<sequence length="672" mass="75468">MPKRRLLRMFLFVAAAAVLVWSVRFGFADAWVDQYSLPASALSELPGSSLPELPVVAPPTSVKPQAESMPDAPIMPKAVVLSNRITEYHISVALDEANGGLIGEQTVTWKNPGRKTVSELYLHLYPNAFTPGSTFIKESKGELRGDKMKAGGTGNMVLTSLTTEEGETLLPRLHYVQPDDGNKNDKTLVTFRLPEPVKPGMSITLRMNFTVKLPDVFARMGKAGDFVMAGQWFPKVAVYETAGMRGRMTEGWNLHQYHGNSEFYADFGIYSVRIDVPETYKVAATGFQTRTPTIAGGRKNFQFYADDVHDFAWSASPQFEYVENSFSSVGVPGVRIKLYLDPLHKDLKDRYMHAAKSALAKLGEWYGDYPYSTLSVVVPPADGNGAGGMEYPTLVTAASAQNDNPGYELERTLVHEIAHQYWYGLVASNEFEEAWLDEGFTSYTEDKLMASIYGVIPNLPVEASYITNPEPLKQSSWRYRSSDGYAENVYIRGKLVLSSLERQVEDKTMSKIMRAYFQKYRFRHPSSSDFQKVVETVTKTKWTDFFQAYVQEGQMTDFAVDSISSSKTGEGYESNVLLRRYGGSPQPVSIWFQFQDGQTVRKKWDGVQNHVQLQLRSSTPLVYAAVDPGLNVVLDNRKYNNYLKTEVPKEVRTRWSTGITQMIEGLFGTMAW</sequence>
<comment type="caution">
    <text evidence="2">The sequence shown here is derived from an EMBL/GenBank/DDBJ whole genome shotgun (WGS) entry which is preliminary data.</text>
</comment>
<dbReference type="CDD" id="cd09604">
    <property type="entry name" value="M1_APN_like"/>
    <property type="match status" value="1"/>
</dbReference>
<dbReference type="GO" id="GO:0004177">
    <property type="term" value="F:aminopeptidase activity"/>
    <property type="evidence" value="ECO:0007669"/>
    <property type="project" value="UniProtKB-KW"/>
</dbReference>
<gene>
    <name evidence="2" type="ORF">QJS35_10255</name>
</gene>